<dbReference type="Proteomes" id="UP000318081">
    <property type="component" value="Chromosome"/>
</dbReference>
<dbReference type="EMBL" id="CP036432">
    <property type="protein sequence ID" value="QDV88502.1"/>
    <property type="molecule type" value="Genomic_DNA"/>
</dbReference>
<gene>
    <name evidence="2" type="ORF">TBK1r_75350</name>
</gene>
<dbReference type="InterPro" id="IPR029065">
    <property type="entry name" value="Enolase_C-like"/>
</dbReference>
<evidence type="ECO:0000313" key="2">
    <source>
        <dbReference type="EMBL" id="QDV88502.1"/>
    </source>
</evidence>
<organism evidence="2 3">
    <name type="scientific">Stieleria magnilauensis</name>
    <dbReference type="NCBI Taxonomy" id="2527963"/>
    <lineage>
        <taxon>Bacteria</taxon>
        <taxon>Pseudomonadati</taxon>
        <taxon>Planctomycetota</taxon>
        <taxon>Planctomycetia</taxon>
        <taxon>Pirellulales</taxon>
        <taxon>Pirellulaceae</taxon>
        <taxon>Stieleria</taxon>
    </lineage>
</organism>
<reference evidence="2 3" key="1">
    <citation type="submission" date="2019-02" db="EMBL/GenBank/DDBJ databases">
        <title>Deep-cultivation of Planctomycetes and their phenomic and genomic characterization uncovers novel biology.</title>
        <authorList>
            <person name="Wiegand S."/>
            <person name="Jogler M."/>
            <person name="Boedeker C."/>
            <person name="Pinto D."/>
            <person name="Vollmers J."/>
            <person name="Rivas-Marin E."/>
            <person name="Kohn T."/>
            <person name="Peeters S.H."/>
            <person name="Heuer A."/>
            <person name="Rast P."/>
            <person name="Oberbeckmann S."/>
            <person name="Bunk B."/>
            <person name="Jeske O."/>
            <person name="Meyerdierks A."/>
            <person name="Storesund J.E."/>
            <person name="Kallscheuer N."/>
            <person name="Luecker S."/>
            <person name="Lage O.M."/>
            <person name="Pohl T."/>
            <person name="Merkel B.J."/>
            <person name="Hornburger P."/>
            <person name="Mueller R.-W."/>
            <person name="Bruemmer F."/>
            <person name="Labrenz M."/>
            <person name="Spormann A.M."/>
            <person name="Op den Camp H."/>
            <person name="Overmann J."/>
            <person name="Amann R."/>
            <person name="Jetten M.S.M."/>
            <person name="Mascher T."/>
            <person name="Medema M.H."/>
            <person name="Devos D.P."/>
            <person name="Kaster A.-K."/>
            <person name="Ovreas L."/>
            <person name="Rohde M."/>
            <person name="Galperin M.Y."/>
            <person name="Jogler C."/>
        </authorList>
    </citation>
    <scope>NUCLEOTIDE SEQUENCE [LARGE SCALE GENOMIC DNA]</scope>
    <source>
        <strain evidence="2 3">TBK1r</strain>
    </source>
</reference>
<evidence type="ECO:0000313" key="3">
    <source>
        <dbReference type="Proteomes" id="UP000318081"/>
    </source>
</evidence>
<sequence>MVETKSSRAMHPFYLIRNAARRTPQQGAQQSVDGGPCFASCAPRGPPTERAFTWPSSRWRNLIDYRPVCGVWIESHHTQGQPVGCNRQAPTSSRRSNCIANDLNQGIMKPTDIRITGVRTSYEHHDYRTTMKFGGMPVDKATVLNVECDVVTRDGKTATGFGSMPLSNIWAFPSREMKYDQTLAAMTTLAGRCETITGEYTEFGHPVDLGMALEEQYLAAAAEVSGELKLVQPIPMLATMVTASPFDAAIHDAFGKVHGKNCFQTYGQDFMSRDVGAYLGPDYAGDWIGDFLLDKPKPRMPLYHLVGALDPLDDNELQKPTGDGLPDTLPEWIRYNGLTNLKLKLNGDDVNWDLERIVKVDRIAAETQATLGVDTWYYSLDFNERCPHVDYLIEMLEKLRERTPKGFDRVQYIEQPTARDLKAHPENKMHEAAKLKPVVIDESLTDLESLMLAREMGYTGAALKACKGQSQSMLMAVAAQKLGLFLCVQDLTCPGASLIHSAAIAAHVPGVAAIESNSRQYCPKANLPWEDKFPGIFVVRDGSMDTSCLNGVGLGAVPDGAM</sequence>
<keyword evidence="3" id="KW-1185">Reference proteome</keyword>
<accession>A0ABX5Y3Y6</accession>
<dbReference type="Gene3D" id="3.20.20.120">
    <property type="entry name" value="Enolase-like C-terminal domain"/>
    <property type="match status" value="1"/>
</dbReference>
<protein>
    <recommendedName>
        <fullName evidence="1">Enolase C-terminal domain-containing protein</fullName>
    </recommendedName>
</protein>
<dbReference type="InterPro" id="IPR036849">
    <property type="entry name" value="Enolase-like_C_sf"/>
</dbReference>
<evidence type="ECO:0000259" key="1">
    <source>
        <dbReference type="Pfam" id="PF13378"/>
    </source>
</evidence>
<dbReference type="SUPFAM" id="SSF51604">
    <property type="entry name" value="Enolase C-terminal domain-like"/>
    <property type="match status" value="1"/>
</dbReference>
<name>A0ABX5Y3Y6_9BACT</name>
<feature type="domain" description="Enolase C-terminal" evidence="1">
    <location>
        <begin position="332"/>
        <end position="559"/>
    </location>
</feature>
<dbReference type="Pfam" id="PF13378">
    <property type="entry name" value="MR_MLE_C"/>
    <property type="match status" value="1"/>
</dbReference>
<proteinExistence type="predicted"/>